<evidence type="ECO:0000313" key="1">
    <source>
        <dbReference type="EMBL" id="QBK85014.1"/>
    </source>
</evidence>
<dbReference type="EMBL" id="MK500301">
    <property type="protein sequence ID" value="QBK85014.1"/>
    <property type="molecule type" value="Genomic_DNA"/>
</dbReference>
<name>A0A481YRC3_9VIRU</name>
<proteinExistence type="predicted"/>
<accession>A0A481YRC3</accession>
<reference evidence="1" key="1">
    <citation type="journal article" date="2019" name="MBio">
        <title>Virus Genomes from Deep Sea Sediments Expand the Ocean Megavirome and Support Independent Origins of Viral Gigantism.</title>
        <authorList>
            <person name="Backstrom D."/>
            <person name="Yutin N."/>
            <person name="Jorgensen S.L."/>
            <person name="Dharamshi J."/>
            <person name="Homa F."/>
            <person name="Zaremba-Niedwiedzka K."/>
            <person name="Spang A."/>
            <person name="Wolf Y.I."/>
            <person name="Koonin E.V."/>
            <person name="Ettema T.J."/>
        </authorList>
    </citation>
    <scope>NUCLEOTIDE SEQUENCE</scope>
</reference>
<organism evidence="1">
    <name type="scientific">Pithovirus LCDPAC02</name>
    <dbReference type="NCBI Taxonomy" id="2506601"/>
    <lineage>
        <taxon>Viruses</taxon>
        <taxon>Pithoviruses</taxon>
    </lineage>
</organism>
<sequence length="112" mass="13920">MNFENDYIFCGEEIEEHNAQEIANAYFMENKYEFNQMFENYGWYDVWEDLNEENLLFSFDNVTKDNILYDSLNIMDYEDVGFRYFIIIKYLHNQEDYDKTIEEYPNNIIYHF</sequence>
<protein>
    <submittedName>
        <fullName evidence="1">Uncharacterized protein</fullName>
    </submittedName>
</protein>
<gene>
    <name evidence="1" type="ORF">LCDPAC02_02130</name>
</gene>